<dbReference type="STRING" id="121845.A0A3Q0J1K6"/>
<dbReference type="GO" id="GO:0012505">
    <property type="term" value="C:endomembrane system"/>
    <property type="evidence" value="ECO:0007669"/>
    <property type="project" value="TreeGrafter"/>
</dbReference>
<dbReference type="KEGG" id="dci:103513333"/>
<dbReference type="RefSeq" id="XP_026682362.1">
    <property type="nucleotide sequence ID" value="XM_026826561.1"/>
</dbReference>
<proteinExistence type="inferred from homology"/>
<protein>
    <submittedName>
        <fullName evidence="4">CDK5RAP3-like protein</fullName>
    </submittedName>
</protein>
<accession>A0A3Q0J1K6</accession>
<keyword evidence="3" id="KW-1185">Reference proteome</keyword>
<dbReference type="GeneID" id="103513333"/>
<feature type="coiled-coil region" evidence="2">
    <location>
        <begin position="311"/>
        <end position="338"/>
    </location>
</feature>
<feature type="coiled-coil region" evidence="2">
    <location>
        <begin position="32"/>
        <end position="80"/>
    </location>
</feature>
<dbReference type="Pfam" id="PF05600">
    <property type="entry name" value="CDK5RAP3"/>
    <property type="match status" value="1"/>
</dbReference>
<keyword evidence="2" id="KW-0175">Coiled coil</keyword>
<reference evidence="4" key="1">
    <citation type="submission" date="2025-08" db="UniProtKB">
        <authorList>
            <consortium name="RefSeq"/>
        </authorList>
    </citation>
    <scope>IDENTIFICATION</scope>
</reference>
<dbReference type="AlphaFoldDB" id="A0A3Q0J1K6"/>
<sequence length="369" mass="42208">MYGSNRMKDWQEIIKLYEKKSLYLAESADILLKNIKYEIPNYKKHLNRLENTKTEYKKRIEEYEKSIVSTNKDIVTLKKQLAIKGDNIQKELKDSVAGLPQKYEEIAKQIVGLQNSVQYYLEYSAYVLSTPLELPLLQHLISKGNTTTFEFKFKRVPSQVENFEFQIEDPDQDSTQDVIDWGDDGIDWGGDSTNADGGNAYEIVVESETKLEEAPSSDVAKGHDALLILDNPELRDSLLDQIYELQSFYKINIAENSNSDNTNISIAKQESYDTSLTKISKVLSALTDTQLVYLQNIKHLPSYLAKILALYQEKVDTLEKAKLSIEVLQEKIQSTDGDIEAFLPKVRTLVENTQAGKYCWKMLTDATFH</sequence>
<dbReference type="InterPro" id="IPR008491">
    <property type="entry name" value="CDK5RAP3"/>
</dbReference>
<evidence type="ECO:0000256" key="1">
    <source>
        <dbReference type="ARBA" id="ARBA00007478"/>
    </source>
</evidence>
<evidence type="ECO:0000313" key="4">
    <source>
        <dbReference type="RefSeq" id="XP_026682362.1"/>
    </source>
</evidence>
<evidence type="ECO:0000256" key="2">
    <source>
        <dbReference type="SAM" id="Coils"/>
    </source>
</evidence>
<organism evidence="3 4">
    <name type="scientific">Diaphorina citri</name>
    <name type="common">Asian citrus psyllid</name>
    <dbReference type="NCBI Taxonomy" id="121845"/>
    <lineage>
        <taxon>Eukaryota</taxon>
        <taxon>Metazoa</taxon>
        <taxon>Ecdysozoa</taxon>
        <taxon>Arthropoda</taxon>
        <taxon>Hexapoda</taxon>
        <taxon>Insecta</taxon>
        <taxon>Pterygota</taxon>
        <taxon>Neoptera</taxon>
        <taxon>Paraneoptera</taxon>
        <taxon>Hemiptera</taxon>
        <taxon>Sternorrhyncha</taxon>
        <taxon>Psylloidea</taxon>
        <taxon>Psyllidae</taxon>
        <taxon>Diaphorininae</taxon>
        <taxon>Diaphorina</taxon>
    </lineage>
</organism>
<comment type="similarity">
    <text evidence="1">Belongs to the CDK5RAP3 family.</text>
</comment>
<evidence type="ECO:0000313" key="3">
    <source>
        <dbReference type="Proteomes" id="UP000079169"/>
    </source>
</evidence>
<dbReference type="PANTHER" id="PTHR14894">
    <property type="entry name" value="CDK5 REGULATORY SUBUNIT-ASSOCIATED PROTEIN 3"/>
    <property type="match status" value="1"/>
</dbReference>
<dbReference type="Proteomes" id="UP000079169">
    <property type="component" value="Unplaced"/>
</dbReference>
<dbReference type="PANTHER" id="PTHR14894:SF0">
    <property type="entry name" value="CDK5 REGULATORY SUBUNIT-ASSOCIATED PROTEIN 3"/>
    <property type="match status" value="1"/>
</dbReference>
<dbReference type="GO" id="GO:0007346">
    <property type="term" value="P:regulation of mitotic cell cycle"/>
    <property type="evidence" value="ECO:0007669"/>
    <property type="project" value="TreeGrafter"/>
</dbReference>
<dbReference type="PaxDb" id="121845-A0A3Q0J1K6"/>
<name>A0A3Q0J1K6_DIACI</name>
<gene>
    <name evidence="4" type="primary">LOC103513333</name>
</gene>